<evidence type="ECO:0000256" key="1">
    <source>
        <dbReference type="ARBA" id="ARBA00004496"/>
    </source>
</evidence>
<feature type="compositionally biased region" description="Basic and acidic residues" evidence="5">
    <location>
        <begin position="379"/>
        <end position="412"/>
    </location>
</feature>
<protein>
    <recommendedName>
        <fullName evidence="10">Serine/threonine-protein kinase 11-interacting protein</fullName>
    </recommendedName>
</protein>
<reference evidence="8" key="1">
    <citation type="submission" date="2022-12" db="EMBL/GenBank/DDBJ databases">
        <title>Chromosome-level genome assembly of the bean flower thrips Megalurothrips usitatus.</title>
        <authorList>
            <person name="Ma L."/>
            <person name="Liu Q."/>
            <person name="Li H."/>
            <person name="Cai W."/>
        </authorList>
    </citation>
    <scope>NUCLEOTIDE SEQUENCE</scope>
    <source>
        <strain evidence="8">Cailab_2022a</strain>
    </source>
</reference>
<dbReference type="Pfam" id="PF25624">
    <property type="entry name" value="PH_S11IP_C"/>
    <property type="match status" value="1"/>
</dbReference>
<dbReference type="Gene3D" id="3.80.10.10">
    <property type="entry name" value="Ribonuclease Inhibitor"/>
    <property type="match status" value="2"/>
</dbReference>
<evidence type="ECO:0000313" key="8">
    <source>
        <dbReference type="EMBL" id="KAJ1527402.1"/>
    </source>
</evidence>
<keyword evidence="4" id="KW-0677">Repeat</keyword>
<evidence type="ECO:0008006" key="10">
    <source>
        <dbReference type="Google" id="ProtNLM"/>
    </source>
</evidence>
<dbReference type="InterPro" id="IPR032675">
    <property type="entry name" value="LRR_dom_sf"/>
</dbReference>
<sequence length="1331" mass="146351">MAPSTSNWHDLSSLATLLRDSGDRVLSGDSKLRLTPALLTKLNSAFSSISLLSSNGDFQVTSAHASQPPTTAQIHFLHDFVQKTIGLTIAGNGHSQSDLLRSQPVDLSRFRSLRHLELRSCTLSHGSDPDQGLEGLSSLRLQLEALVLLHIYHQDDLLWAVLADGAVSVGPDVIWTKLSQLVISYCGLRAFGRGLSLACNLQWLDVSHNMLSDADAISSSLAALPSLCYLNLSFNRLTRIPVPSYGSACPMPTKIQILLISHNYIADLNGIQNMTSLRELNLEVNQLESHSSLQPLHSLYQLQHIKLSGNPLSFHKRHRILASSYMHPRAVFLKHRYRRDAVKLIPIYYELLQFMLDGQKLTELELQAVRDSALPSSDSSHRSDHVSIDTSTEPDRTPESSRNGPSERERSTTRKTRKVREVIIDDFDTLEELTDKKFPTNQMAGSIELSGEHLQTKRQLEIVKQHYKDDWLRAHAGSTVQELLGLQPSSGMPVSNLGSSVASITSSSRPLSSSTPLVSPGLHLSMPLAAQYPSCVDSIIFKRSPHNQEQTVMSHTTQSSQYHTANDSDTVLHISTGIEETTQKEVVPVLSSEIGYEGDDEDINYEDDVNDAEDIEVASASGGDSSKYLVTKITQDQQSRDLFLLTTSRFIKEIDPNSGVVIQSWRIHCLESSVLLSVSPCHVQLTFRTVVPNKRKRIYEMDPDEAQKQLLPSLKAILESRSLTALNVAAFRCMTCSGEFSLEIDSRKAKKCSLCGSTFVFEFDEAPLPSLGSAAQVSSKSQATVATDPTAILEPTSELLHSPSDSSIENVGVSARASRLQVFADVHPPPSFVVPRSAVSLESPGSVVQPTSEYVSTINAGLRRCESDIDIISNPSQSSIEILDDVSRTSGTPGRKRSSEERQVVAIPSLVTVPEVSNPLTPLPAGLTESSSSGSVTDSVCTAYETSTGTGGMGLRRGAQGLAKSVLKEESSRENSPRYNEEPEVVEPSLQPTSLLDKFLDLLQTMSSKISASENMEKKLRKKISVPDSTVQYNYTDFATVDHRLKLHLHLVILDADEREVIQFLLRGEVVMGTPENRYPGILLISSQKVYIMKITGPEEGDAVDRWISRVVALPRDKLQSICALPWGAGISLTLQGSSLNNVMIVLRDQQYTHNVFTFLKQLSEEPPPWNIRDCPPEKHGLGVAKILQDIVKDELADADLFIQLVVLLNSSTVSKDDEAQNQSGGSLCVTKSSLLLNCDDLTWLMPPEFSSSQKVNAKCIGKQSISNLIQVEADEVSLWLQFLDEAAGGEETWMLSLESEAVLEEIVAAIRPSWEELFSVPLQVLPFTEN</sequence>
<evidence type="ECO:0000259" key="6">
    <source>
        <dbReference type="Pfam" id="PF15904"/>
    </source>
</evidence>
<proteinExistence type="predicted"/>
<evidence type="ECO:0000256" key="4">
    <source>
        <dbReference type="ARBA" id="ARBA00022737"/>
    </source>
</evidence>
<dbReference type="GO" id="GO:0005737">
    <property type="term" value="C:cytoplasm"/>
    <property type="evidence" value="ECO:0007669"/>
    <property type="project" value="UniProtKB-SubCell"/>
</dbReference>
<dbReference type="Proteomes" id="UP001075354">
    <property type="component" value="Chromosome 5"/>
</dbReference>
<dbReference type="InterPro" id="IPR001611">
    <property type="entry name" value="Leu-rich_rpt"/>
</dbReference>
<dbReference type="SUPFAM" id="SSF52058">
    <property type="entry name" value="L domain-like"/>
    <property type="match status" value="1"/>
</dbReference>
<keyword evidence="2" id="KW-0963">Cytoplasm</keyword>
<dbReference type="PANTHER" id="PTHR15454">
    <property type="entry name" value="NISCHARIN RELATED"/>
    <property type="match status" value="1"/>
</dbReference>
<dbReference type="EMBL" id="JAPTSV010000005">
    <property type="protein sequence ID" value="KAJ1527402.1"/>
    <property type="molecule type" value="Genomic_DNA"/>
</dbReference>
<dbReference type="PROSITE" id="PS51450">
    <property type="entry name" value="LRR"/>
    <property type="match status" value="3"/>
</dbReference>
<feature type="domain" description="STK11-interacting protein C-terminal PH" evidence="7">
    <location>
        <begin position="1227"/>
        <end position="1325"/>
    </location>
</feature>
<dbReference type="InterPro" id="IPR031782">
    <property type="entry name" value="LIP1_N"/>
</dbReference>
<keyword evidence="9" id="KW-1185">Reference proteome</keyword>
<feature type="compositionally biased region" description="Basic and acidic residues" evidence="5">
    <location>
        <begin position="966"/>
        <end position="981"/>
    </location>
</feature>
<dbReference type="Pfam" id="PF15904">
    <property type="entry name" value="LIP1"/>
    <property type="match status" value="1"/>
</dbReference>
<dbReference type="InterPro" id="IPR057676">
    <property type="entry name" value="PH_S11IP_C"/>
</dbReference>
<evidence type="ECO:0000256" key="2">
    <source>
        <dbReference type="ARBA" id="ARBA00022490"/>
    </source>
</evidence>
<feature type="region of interest" description="Disordered" evidence="5">
    <location>
        <begin position="373"/>
        <end position="417"/>
    </location>
</feature>
<name>A0AAV7XRN7_9NEOP</name>
<gene>
    <name evidence="8" type="ORF">ONE63_007384</name>
</gene>
<evidence type="ECO:0000256" key="3">
    <source>
        <dbReference type="ARBA" id="ARBA00022614"/>
    </source>
</evidence>
<comment type="subcellular location">
    <subcellularLocation>
        <location evidence="1">Cytoplasm</location>
    </subcellularLocation>
</comment>
<evidence type="ECO:0000313" key="9">
    <source>
        <dbReference type="Proteomes" id="UP001075354"/>
    </source>
</evidence>
<keyword evidence="3" id="KW-0433">Leucine-rich repeat</keyword>
<comment type="caution">
    <text evidence="8">The sequence shown here is derived from an EMBL/GenBank/DDBJ whole genome shotgun (WGS) entry which is preliminary data.</text>
</comment>
<dbReference type="PANTHER" id="PTHR15454:SF69">
    <property type="entry name" value="SERINE_THREONINE-PROTEIN KINASE 11-INTERACTING PROTEIN"/>
    <property type="match status" value="1"/>
</dbReference>
<organism evidence="8 9">
    <name type="scientific">Megalurothrips usitatus</name>
    <name type="common">bean blossom thrips</name>
    <dbReference type="NCBI Taxonomy" id="439358"/>
    <lineage>
        <taxon>Eukaryota</taxon>
        <taxon>Metazoa</taxon>
        <taxon>Ecdysozoa</taxon>
        <taxon>Arthropoda</taxon>
        <taxon>Hexapoda</taxon>
        <taxon>Insecta</taxon>
        <taxon>Pterygota</taxon>
        <taxon>Neoptera</taxon>
        <taxon>Paraneoptera</taxon>
        <taxon>Thysanoptera</taxon>
        <taxon>Terebrantia</taxon>
        <taxon>Thripoidea</taxon>
        <taxon>Thripidae</taxon>
        <taxon>Megalurothrips</taxon>
    </lineage>
</organism>
<feature type="domain" description="LKB1 serine/threonine kinase interacting protein 1 N-terminal" evidence="6">
    <location>
        <begin position="11"/>
        <end position="88"/>
    </location>
</feature>
<feature type="region of interest" description="Disordered" evidence="5">
    <location>
        <begin position="951"/>
        <end position="990"/>
    </location>
</feature>
<evidence type="ECO:0000259" key="7">
    <source>
        <dbReference type="Pfam" id="PF25624"/>
    </source>
</evidence>
<accession>A0AAV7XRN7</accession>
<evidence type="ECO:0000256" key="5">
    <source>
        <dbReference type="SAM" id="MobiDB-lite"/>
    </source>
</evidence>